<feature type="transmembrane region" description="Helical" evidence="1">
    <location>
        <begin position="83"/>
        <end position="103"/>
    </location>
</feature>
<evidence type="ECO:0008006" key="4">
    <source>
        <dbReference type="Google" id="ProtNLM"/>
    </source>
</evidence>
<keyword evidence="1" id="KW-1133">Transmembrane helix</keyword>
<evidence type="ECO:0000313" key="2">
    <source>
        <dbReference type="EMBL" id="GBF82498.1"/>
    </source>
</evidence>
<organism evidence="2 3">
    <name type="scientific">Aphanothece sacrum FPU1</name>
    <dbReference type="NCBI Taxonomy" id="1920663"/>
    <lineage>
        <taxon>Bacteria</taxon>
        <taxon>Bacillati</taxon>
        <taxon>Cyanobacteriota</taxon>
        <taxon>Cyanophyceae</taxon>
        <taxon>Oscillatoriophycideae</taxon>
        <taxon>Chroococcales</taxon>
        <taxon>Aphanothecaceae</taxon>
        <taxon>Aphanothece</taxon>
    </lineage>
</organism>
<protein>
    <recommendedName>
        <fullName evidence="4">SxtJ</fullName>
    </recommendedName>
</protein>
<dbReference type="Pfam" id="PF19588">
    <property type="entry name" value="SxtJ"/>
    <property type="match status" value="1"/>
</dbReference>
<evidence type="ECO:0000256" key="1">
    <source>
        <dbReference type="SAM" id="Phobius"/>
    </source>
</evidence>
<comment type="caution">
    <text evidence="2">The sequence shown here is derived from an EMBL/GenBank/DDBJ whole genome shotgun (WGS) entry which is preliminary data.</text>
</comment>
<dbReference type="InterPro" id="IPR045781">
    <property type="entry name" value="SxtJ"/>
</dbReference>
<sequence length="135" mass="15354">MFEEISKLDKKGLREFGLVTGGIIAVLFGLVLPLVWGHHLPLIPWIIGGVLCSLAIFIPQSLDPIHYNWMRVGQVLGWVNNQIILGIIFFIVVTPMGLIMRLLNRDPMTSKFEFNLETYRVSSKIKSKVSMEKPY</sequence>
<dbReference type="EMBL" id="BDQK01000017">
    <property type="protein sequence ID" value="GBF82498.1"/>
    <property type="molecule type" value="Genomic_DNA"/>
</dbReference>
<dbReference type="OrthoDB" id="9790341at2"/>
<dbReference type="Proteomes" id="UP000287247">
    <property type="component" value="Unassembled WGS sequence"/>
</dbReference>
<keyword evidence="3" id="KW-1185">Reference proteome</keyword>
<proteinExistence type="predicted"/>
<evidence type="ECO:0000313" key="3">
    <source>
        <dbReference type="Proteomes" id="UP000287247"/>
    </source>
</evidence>
<dbReference type="AlphaFoldDB" id="A0A401IMP4"/>
<keyword evidence="1" id="KW-0812">Transmembrane</keyword>
<keyword evidence="1" id="KW-0472">Membrane</keyword>
<gene>
    <name evidence="2" type="ORF">AsFPU1_3928</name>
</gene>
<feature type="transmembrane region" description="Helical" evidence="1">
    <location>
        <begin position="42"/>
        <end position="62"/>
    </location>
</feature>
<name>A0A401IMP4_APHSA</name>
<accession>A0A401IMP4</accession>
<feature type="transmembrane region" description="Helical" evidence="1">
    <location>
        <begin position="16"/>
        <end position="36"/>
    </location>
</feature>
<dbReference type="RefSeq" id="WP_124975837.1">
    <property type="nucleotide sequence ID" value="NZ_BDQK01000017.1"/>
</dbReference>
<reference evidence="3" key="1">
    <citation type="submission" date="2017-05" db="EMBL/GenBank/DDBJ databases">
        <title>Physiological properties and genetic analysis related to exopolysaccharide production of fresh-water unicellular cyanobacterium Aphanothece sacrum, Suizenji Nori, that has been cultured as a food source in Japan.</title>
        <authorList>
            <person name="Kanesaki Y."/>
            <person name="Yoshikawa S."/>
            <person name="Ohki K."/>
        </authorList>
    </citation>
    <scope>NUCLEOTIDE SEQUENCE [LARGE SCALE GENOMIC DNA]</scope>
    <source>
        <strain evidence="3">FPU1</strain>
    </source>
</reference>